<proteinExistence type="predicted"/>
<reference evidence="5" key="3">
    <citation type="submission" date="2025-04" db="UniProtKB">
        <authorList>
            <consortium name="RefSeq"/>
        </authorList>
    </citation>
    <scope>IDENTIFICATION</scope>
    <source>
        <strain evidence="5">CBS 304.34</strain>
    </source>
</reference>
<organism evidence="3">
    <name type="scientific">Mytilinidion resinicola</name>
    <dbReference type="NCBI Taxonomy" id="574789"/>
    <lineage>
        <taxon>Eukaryota</taxon>
        <taxon>Fungi</taxon>
        <taxon>Dikarya</taxon>
        <taxon>Ascomycota</taxon>
        <taxon>Pezizomycotina</taxon>
        <taxon>Dothideomycetes</taxon>
        <taxon>Pleosporomycetidae</taxon>
        <taxon>Mytilinidiales</taxon>
        <taxon>Mytilinidiaceae</taxon>
        <taxon>Mytilinidion</taxon>
    </lineage>
</organism>
<dbReference type="RefSeq" id="XP_033569866.1">
    <property type="nucleotide sequence ID" value="XM_033722488.1"/>
</dbReference>
<sequence length="108" mass="11649">MAALAHYLVLPTLILAPAMHMQTQRREHSSTTRPVPRMWRLLTGQHLQRQSLGTLPPGVRAALTLSIPGSGSVSGHIGNPRWNSTDGLTSVCVGETPSEGKEKQESDS</sequence>
<dbReference type="AlphaFoldDB" id="A0A6A6Y294"/>
<keyword evidence="2" id="KW-0732">Signal</keyword>
<reference evidence="3 5" key="1">
    <citation type="journal article" date="2020" name="Stud. Mycol.">
        <title>101 Dothideomycetes genomes: a test case for predicting lifestyles and emergence of pathogens.</title>
        <authorList>
            <person name="Haridas S."/>
            <person name="Albert R."/>
            <person name="Binder M."/>
            <person name="Bloem J."/>
            <person name="Labutti K."/>
            <person name="Salamov A."/>
            <person name="Andreopoulos B."/>
            <person name="Baker S."/>
            <person name="Barry K."/>
            <person name="Bills G."/>
            <person name="Bluhm B."/>
            <person name="Cannon C."/>
            <person name="Castanera R."/>
            <person name="Culley D."/>
            <person name="Daum C."/>
            <person name="Ezra D."/>
            <person name="Gonzalez J."/>
            <person name="Henrissat B."/>
            <person name="Kuo A."/>
            <person name="Liang C."/>
            <person name="Lipzen A."/>
            <person name="Lutzoni F."/>
            <person name="Magnuson J."/>
            <person name="Mondo S."/>
            <person name="Nolan M."/>
            <person name="Ohm R."/>
            <person name="Pangilinan J."/>
            <person name="Park H.-J."/>
            <person name="Ramirez L."/>
            <person name="Alfaro M."/>
            <person name="Sun H."/>
            <person name="Tritt A."/>
            <person name="Yoshinaga Y."/>
            <person name="Zwiers L.-H."/>
            <person name="Turgeon B."/>
            <person name="Goodwin S."/>
            <person name="Spatafora J."/>
            <person name="Crous P."/>
            <person name="Grigoriev I."/>
        </authorList>
    </citation>
    <scope>NUCLEOTIDE SEQUENCE</scope>
    <source>
        <strain evidence="3 5">CBS 304.34</strain>
    </source>
</reference>
<protein>
    <recommendedName>
        <fullName evidence="6">Secreted protein</fullName>
    </recommendedName>
</protein>
<keyword evidence="4" id="KW-1185">Reference proteome</keyword>
<feature type="signal peptide" evidence="2">
    <location>
        <begin position="1"/>
        <end position="20"/>
    </location>
</feature>
<name>A0A6A6Y294_9PEZI</name>
<dbReference type="Proteomes" id="UP000504636">
    <property type="component" value="Unplaced"/>
</dbReference>
<evidence type="ECO:0000256" key="2">
    <source>
        <dbReference type="SAM" id="SignalP"/>
    </source>
</evidence>
<gene>
    <name evidence="3 5" type="ORF">BDZ99DRAFT_482462</name>
</gene>
<accession>A0A6A6Y294</accession>
<evidence type="ECO:0008006" key="6">
    <source>
        <dbReference type="Google" id="ProtNLM"/>
    </source>
</evidence>
<evidence type="ECO:0000313" key="4">
    <source>
        <dbReference type="Proteomes" id="UP000504636"/>
    </source>
</evidence>
<reference evidence="5" key="2">
    <citation type="submission" date="2020-04" db="EMBL/GenBank/DDBJ databases">
        <authorList>
            <consortium name="NCBI Genome Project"/>
        </authorList>
    </citation>
    <scope>NUCLEOTIDE SEQUENCE</scope>
    <source>
        <strain evidence="5">CBS 304.34</strain>
    </source>
</reference>
<dbReference type="EMBL" id="MU003720">
    <property type="protein sequence ID" value="KAF2802902.1"/>
    <property type="molecule type" value="Genomic_DNA"/>
</dbReference>
<evidence type="ECO:0000313" key="5">
    <source>
        <dbReference type="RefSeq" id="XP_033569866.1"/>
    </source>
</evidence>
<evidence type="ECO:0000313" key="3">
    <source>
        <dbReference type="EMBL" id="KAF2802902.1"/>
    </source>
</evidence>
<evidence type="ECO:0000256" key="1">
    <source>
        <dbReference type="SAM" id="MobiDB-lite"/>
    </source>
</evidence>
<feature type="chain" id="PRO_5044628816" description="Secreted protein" evidence="2">
    <location>
        <begin position="21"/>
        <end position="108"/>
    </location>
</feature>
<dbReference type="GeneID" id="54463381"/>
<feature type="region of interest" description="Disordered" evidence="1">
    <location>
        <begin position="70"/>
        <end position="108"/>
    </location>
</feature>
<feature type="compositionally biased region" description="Basic and acidic residues" evidence="1">
    <location>
        <begin position="98"/>
        <end position="108"/>
    </location>
</feature>